<evidence type="ECO:0000313" key="1">
    <source>
        <dbReference type="EMBL" id="ATP56300.1"/>
    </source>
</evidence>
<gene>
    <name evidence="1" type="ORF">CPT03_07355</name>
</gene>
<evidence type="ECO:0000313" key="2">
    <source>
        <dbReference type="Proteomes" id="UP000223749"/>
    </source>
</evidence>
<name>A0A2D1U3V5_9SPHI</name>
<organism evidence="1 2">
    <name type="scientific">Pedobacter ginsengisoli</name>
    <dbReference type="NCBI Taxonomy" id="363852"/>
    <lineage>
        <taxon>Bacteria</taxon>
        <taxon>Pseudomonadati</taxon>
        <taxon>Bacteroidota</taxon>
        <taxon>Sphingobacteriia</taxon>
        <taxon>Sphingobacteriales</taxon>
        <taxon>Sphingobacteriaceae</taxon>
        <taxon>Pedobacter</taxon>
    </lineage>
</organism>
<dbReference type="SUPFAM" id="SSF46689">
    <property type="entry name" value="Homeodomain-like"/>
    <property type="match status" value="1"/>
</dbReference>
<dbReference type="AlphaFoldDB" id="A0A2D1U3V5"/>
<dbReference type="KEGG" id="pgs:CPT03_07355"/>
<protein>
    <recommendedName>
        <fullName evidence="3">HTH cro/C1-type domain-containing protein</fullName>
    </recommendedName>
</protein>
<proteinExistence type="predicted"/>
<dbReference type="EMBL" id="CP024091">
    <property type="protein sequence ID" value="ATP56300.1"/>
    <property type="molecule type" value="Genomic_DNA"/>
</dbReference>
<sequence length="119" mass="14241">MEHNAGEIVELAVRRQNVNISELSKRLNVNRRTLYNWFKQRKLHTDVILEIGKAINYDFSVDFEGELKHLNFAEDINVNSRDLSSAHSESVYYWMEKYITLLEDYKRLVRKESSERMLM</sequence>
<dbReference type="OrthoDB" id="981159at2"/>
<accession>A0A2D1U3V5</accession>
<keyword evidence="2" id="KW-1185">Reference proteome</keyword>
<reference evidence="1 2" key="1">
    <citation type="submission" date="2017-10" db="EMBL/GenBank/DDBJ databases">
        <title>Whole genome of Pedobacter ginsengisoli T01R-27 isolated from tomato rhizosphere.</title>
        <authorList>
            <person name="Weon H.-Y."/>
            <person name="Lee S.A."/>
            <person name="Sang M.K."/>
            <person name="Song J."/>
        </authorList>
    </citation>
    <scope>NUCLEOTIDE SEQUENCE [LARGE SCALE GENOMIC DNA]</scope>
    <source>
        <strain evidence="1 2">T01R-27</strain>
    </source>
</reference>
<dbReference type="InterPro" id="IPR009057">
    <property type="entry name" value="Homeodomain-like_sf"/>
</dbReference>
<evidence type="ECO:0008006" key="3">
    <source>
        <dbReference type="Google" id="ProtNLM"/>
    </source>
</evidence>
<dbReference type="RefSeq" id="WP_099438242.1">
    <property type="nucleotide sequence ID" value="NZ_CP024091.1"/>
</dbReference>
<dbReference type="Proteomes" id="UP000223749">
    <property type="component" value="Chromosome"/>
</dbReference>